<name>C2EI59_9LACO</name>
<evidence type="ECO:0000313" key="1">
    <source>
        <dbReference type="EMBL" id="EEJ73818.1"/>
    </source>
</evidence>
<dbReference type="HOGENOM" id="CLU_3154300_0_0_9"/>
<accession>C2EI59</accession>
<dbReference type="AlphaFoldDB" id="C2EI59"/>
<gene>
    <name evidence="1" type="ORF">HMPREF0545_1331</name>
</gene>
<proteinExistence type="predicted"/>
<sequence length="48" mass="5593">MVKNLFKKLFIFLGDKQLDFELAPSDILIIEMEGDGYELNNYPSVRKV</sequence>
<comment type="caution">
    <text evidence="1">The sequence shown here is derived from an EMBL/GenBank/DDBJ whole genome shotgun (WGS) entry which is preliminary data.</text>
</comment>
<reference evidence="1 2" key="1">
    <citation type="submission" date="2009-01" db="EMBL/GenBank/DDBJ databases">
        <authorList>
            <person name="Qin X."/>
            <person name="Bachman B."/>
            <person name="Battles P."/>
            <person name="Bell A."/>
            <person name="Bess C."/>
            <person name="Bickham C."/>
            <person name="Chaboub L."/>
            <person name="Chen D."/>
            <person name="Coyle M."/>
            <person name="Deiros D.R."/>
            <person name="Dinh H."/>
            <person name="Forbes L."/>
            <person name="Fowler G."/>
            <person name="Francisco L."/>
            <person name="Fu Q."/>
            <person name="Gubbala S."/>
            <person name="Hale W."/>
            <person name="Han Y."/>
            <person name="Hemphill L."/>
            <person name="Highlander S.K."/>
            <person name="Hirani K."/>
            <person name="Hogues M."/>
            <person name="Jackson L."/>
            <person name="Jakkamsetti A."/>
            <person name="Javaid M."/>
            <person name="Jiang H."/>
            <person name="Korchina V."/>
            <person name="Kovar C."/>
            <person name="Lara F."/>
            <person name="Lee S."/>
            <person name="Mata R."/>
            <person name="Mathew T."/>
            <person name="Moen C."/>
            <person name="Morales K."/>
            <person name="Munidasa M."/>
            <person name="Nazareth L."/>
            <person name="Ngo R."/>
            <person name="Nguyen L."/>
            <person name="Okwuonu G."/>
            <person name="Ongeri F."/>
            <person name="Patil S."/>
            <person name="Petrosino J."/>
            <person name="Pham C."/>
            <person name="Pham P."/>
            <person name="Pu L.-L."/>
            <person name="Puazo M."/>
            <person name="Raj R."/>
            <person name="Reid J."/>
            <person name="Rouhana J."/>
            <person name="Saada N."/>
            <person name="Shang Y."/>
            <person name="Simmons D."/>
            <person name="Thornton R."/>
            <person name="Warren J."/>
            <person name="Weissenberger G."/>
            <person name="Zhang J."/>
            <person name="Zhang L."/>
            <person name="Zhou C."/>
            <person name="Zhu D."/>
            <person name="Muzny D."/>
            <person name="Worley K."/>
            <person name="Gibbs R."/>
        </authorList>
    </citation>
    <scope>NUCLEOTIDE SEQUENCE [LARGE SCALE GENOMIC DNA]</scope>
    <source>
        <strain evidence="1 2">ATCC 11741</strain>
    </source>
</reference>
<organism evidence="1 2">
    <name type="scientific">Ligilactobacillus salivarius DSM 20555 = ATCC 11741</name>
    <dbReference type="NCBI Taxonomy" id="1423799"/>
    <lineage>
        <taxon>Bacteria</taxon>
        <taxon>Bacillati</taxon>
        <taxon>Bacillota</taxon>
        <taxon>Bacilli</taxon>
        <taxon>Lactobacillales</taxon>
        <taxon>Lactobacillaceae</taxon>
        <taxon>Ligilactobacillus</taxon>
    </lineage>
</organism>
<evidence type="ECO:0000313" key="2">
    <source>
        <dbReference type="Proteomes" id="UP000003531"/>
    </source>
</evidence>
<dbReference type="Proteomes" id="UP000003531">
    <property type="component" value="Unassembled WGS sequence"/>
</dbReference>
<protein>
    <submittedName>
        <fullName evidence="1">Uncharacterized protein</fullName>
    </submittedName>
</protein>
<dbReference type="EMBL" id="ACGT01000026">
    <property type="protein sequence ID" value="EEJ73818.1"/>
    <property type="molecule type" value="Genomic_DNA"/>
</dbReference>